<feature type="region of interest" description="Disordered" evidence="1">
    <location>
        <begin position="55"/>
        <end position="74"/>
    </location>
</feature>
<reference evidence="2 3" key="1">
    <citation type="submission" date="2016-08" db="EMBL/GenBank/DDBJ databases">
        <title>A Parts List for Fungal Cellulosomes Revealed by Comparative Genomics.</title>
        <authorList>
            <consortium name="DOE Joint Genome Institute"/>
            <person name="Haitjema C.H."/>
            <person name="Gilmore S.P."/>
            <person name="Henske J.K."/>
            <person name="Solomon K.V."/>
            <person name="De Groot R."/>
            <person name="Kuo A."/>
            <person name="Mondo S.J."/>
            <person name="Salamov A.A."/>
            <person name="Labutti K."/>
            <person name="Zhao Z."/>
            <person name="Chiniquy J."/>
            <person name="Barry K."/>
            <person name="Brewer H.M."/>
            <person name="Purvine S.O."/>
            <person name="Wright A.T."/>
            <person name="Boxma B."/>
            <person name="Van Alen T."/>
            <person name="Hackstein J.H."/>
            <person name="Baker S.E."/>
            <person name="Grigoriev I.V."/>
            <person name="O'Malley M.A."/>
        </authorList>
    </citation>
    <scope>NUCLEOTIDE SEQUENCE [LARGE SCALE GENOMIC DNA]</scope>
    <source>
        <strain evidence="2 3">G1</strain>
    </source>
</reference>
<dbReference type="AlphaFoldDB" id="A0A1Y1ZYU5"/>
<feature type="region of interest" description="Disordered" evidence="1">
    <location>
        <begin position="157"/>
        <end position="190"/>
    </location>
</feature>
<comment type="caution">
    <text evidence="2">The sequence shown here is derived from an EMBL/GenBank/DDBJ whole genome shotgun (WGS) entry which is preliminary data.</text>
</comment>
<dbReference type="PANTHER" id="PTHR21254">
    <property type="entry name" value="C2 DOMAIN-CONTAINING PROTEIN 3"/>
    <property type="match status" value="1"/>
</dbReference>
<evidence type="ECO:0000313" key="2">
    <source>
        <dbReference type="EMBL" id="ORY15360.1"/>
    </source>
</evidence>
<evidence type="ECO:0000313" key="3">
    <source>
        <dbReference type="Proteomes" id="UP000193920"/>
    </source>
</evidence>
<evidence type="ECO:0000256" key="1">
    <source>
        <dbReference type="SAM" id="MobiDB-lite"/>
    </source>
</evidence>
<feature type="compositionally biased region" description="Low complexity" evidence="1">
    <location>
        <begin position="64"/>
        <end position="74"/>
    </location>
</feature>
<name>A0A1Y1ZYU5_9FUNG</name>
<feature type="non-terminal residue" evidence="2">
    <location>
        <position position="1"/>
    </location>
</feature>
<dbReference type="Proteomes" id="UP000193920">
    <property type="component" value="Unassembled WGS sequence"/>
</dbReference>
<keyword evidence="3" id="KW-1185">Reference proteome</keyword>
<feature type="compositionally biased region" description="Basic and acidic residues" evidence="1">
    <location>
        <begin position="167"/>
        <end position="180"/>
    </location>
</feature>
<gene>
    <name evidence="2" type="ORF">LY90DRAFT_360530</name>
</gene>
<dbReference type="GO" id="GO:0060271">
    <property type="term" value="P:cilium assembly"/>
    <property type="evidence" value="ECO:0007669"/>
    <property type="project" value="TreeGrafter"/>
</dbReference>
<feature type="non-terminal residue" evidence="2">
    <location>
        <position position="190"/>
    </location>
</feature>
<proteinExistence type="predicted"/>
<dbReference type="PANTHER" id="PTHR21254:SF1">
    <property type="entry name" value="C2 DOMAIN-CONTAINING PROTEIN 3"/>
    <property type="match status" value="1"/>
</dbReference>
<feature type="compositionally biased region" description="Polar residues" evidence="1">
    <location>
        <begin position="181"/>
        <end position="190"/>
    </location>
</feature>
<dbReference type="GO" id="GO:0005815">
    <property type="term" value="C:microtubule organizing center"/>
    <property type="evidence" value="ECO:0007669"/>
    <property type="project" value="TreeGrafter"/>
</dbReference>
<accession>A0A1Y1ZYU5</accession>
<dbReference type="EMBL" id="MCOG01000341">
    <property type="protein sequence ID" value="ORY15360.1"/>
    <property type="molecule type" value="Genomic_DNA"/>
</dbReference>
<protein>
    <submittedName>
        <fullName evidence="2">Uncharacterized protein</fullName>
    </submittedName>
</protein>
<dbReference type="OrthoDB" id="79771at2759"/>
<sequence>NSFTSSINRNSNHENELNFNFNYTLPIAMTPQFIEKYKNTPIIVELWKKVESSSQNQKKDAINNKENNNKSGSNNLETKLIGLLRIPFHYIIASFIANKNILTSGNNDSIKLITPLILPEAEYPVMDPFTGISKGWVKSSLALGLCLDQINEFNNINNHSENNISKDNSKKDELTRKEKSSNIVNKNETN</sequence>
<organism evidence="2 3">
    <name type="scientific">Neocallimastix californiae</name>
    <dbReference type="NCBI Taxonomy" id="1754190"/>
    <lineage>
        <taxon>Eukaryota</taxon>
        <taxon>Fungi</taxon>
        <taxon>Fungi incertae sedis</taxon>
        <taxon>Chytridiomycota</taxon>
        <taxon>Chytridiomycota incertae sedis</taxon>
        <taxon>Neocallimastigomycetes</taxon>
        <taxon>Neocallimastigales</taxon>
        <taxon>Neocallimastigaceae</taxon>
        <taxon>Neocallimastix</taxon>
    </lineage>
</organism>